<dbReference type="Gene3D" id="3.30.70.270">
    <property type="match status" value="2"/>
</dbReference>
<dbReference type="PANTHER" id="PTHR41694:SF3">
    <property type="entry name" value="RNA-DIRECTED DNA POLYMERASE-RELATED"/>
    <property type="match status" value="1"/>
</dbReference>
<sequence>QKHWKTNDPVWVEQWPLSNQKLKALNELVEEQLKKGNIEETTSPWNSPVFVVQKSDKTRWRLLHDLWKINEVIEDMGSLQPGMPSPTMLPRNWNLAVIDIKDCFFQIPLHPDDAPRFAFSVPTINREAPRKRYHWKVLPQGMKNSPVICQWYVSSLLSPVRAAAHETIIHHYMDDVLVCAPTDDLLTHALDLTVTALVAAGFELQESKIQKMPPWKYLGLEIGKRTIVPQKLAIKTKIATLADVHQLCGALNWVRPWLGLSTEDLAPLFNLLKGGEGLSSPRSLTPEARKALERVQTAMSTRQASRCDPGLSFRFIILGQLPHLHGDRGREDPLLIIEWVFLSHQRSKRMTRPQELMADLIRKARVQVRELAGCDFECIHVPIRLRLGQITKAMLEHLLQENEALQFALDNYSGQISIHRPAHKIFNQDAQFKLALESVQSKRPLDALTIFTDASGRSHKSVMTWKDPQTQQWESDVAEVEGSPQVAELAAVVRAFERFSEPFNLVTDSAYVAGVVSRAERSILQEVPNIVLFELLSKLVKLVSHREHPFYVMHIRSHTDLPGF</sequence>
<evidence type="ECO:0000256" key="6">
    <source>
        <dbReference type="ARBA" id="ARBA00022759"/>
    </source>
</evidence>
<dbReference type="PROSITE" id="PS50879">
    <property type="entry name" value="RNASE_H_1"/>
    <property type="match status" value="1"/>
</dbReference>
<protein>
    <recommendedName>
        <fullName evidence="2">ribonuclease H</fullName>
        <ecNumber evidence="2">3.1.26.4</ecNumber>
    </recommendedName>
</protein>
<keyword evidence="5" id="KW-0540">Nuclease</keyword>
<dbReference type="InterPro" id="IPR010661">
    <property type="entry name" value="RVT_thumb"/>
</dbReference>
<name>A0A7K7EBN5_9SYLV</name>
<evidence type="ECO:0000256" key="2">
    <source>
        <dbReference type="ARBA" id="ARBA00012180"/>
    </source>
</evidence>
<keyword evidence="6" id="KW-0255">Endonuclease</keyword>
<dbReference type="GO" id="GO:0035613">
    <property type="term" value="F:RNA stem-loop binding"/>
    <property type="evidence" value="ECO:0007669"/>
    <property type="project" value="TreeGrafter"/>
</dbReference>
<dbReference type="Proteomes" id="UP000573818">
    <property type="component" value="Unassembled WGS sequence"/>
</dbReference>
<evidence type="ECO:0000256" key="3">
    <source>
        <dbReference type="ARBA" id="ARBA00022679"/>
    </source>
</evidence>
<gene>
    <name evidence="11" type="primary">Ervk18_0</name>
    <name evidence="11" type="ORF">SYLATR_R09486</name>
</gene>
<dbReference type="InterPro" id="IPR002156">
    <property type="entry name" value="RNaseH_domain"/>
</dbReference>
<comment type="similarity">
    <text evidence="1">Belongs to the beta type-B retroviral polymerase family. HERV class-II K(HML-2) pol subfamily.</text>
</comment>
<evidence type="ECO:0000256" key="1">
    <source>
        <dbReference type="ARBA" id="ARBA00010879"/>
    </source>
</evidence>
<keyword evidence="8" id="KW-0695">RNA-directed DNA polymerase</keyword>
<evidence type="ECO:0000256" key="8">
    <source>
        <dbReference type="ARBA" id="ARBA00022918"/>
    </source>
</evidence>
<dbReference type="EC" id="3.1.26.4" evidence="2"/>
<dbReference type="Pfam" id="PF06817">
    <property type="entry name" value="RVT_thumb"/>
    <property type="match status" value="1"/>
</dbReference>
<dbReference type="InterPro" id="IPR043502">
    <property type="entry name" value="DNA/RNA_pol_sf"/>
</dbReference>
<keyword evidence="4" id="KW-0548">Nucleotidyltransferase</keyword>
<organism evidence="11 12">
    <name type="scientific">Sylvia atricapilla</name>
    <name type="common">blackcap</name>
    <dbReference type="NCBI Taxonomy" id="48155"/>
    <lineage>
        <taxon>Eukaryota</taxon>
        <taxon>Metazoa</taxon>
        <taxon>Chordata</taxon>
        <taxon>Craniata</taxon>
        <taxon>Vertebrata</taxon>
        <taxon>Euteleostomi</taxon>
        <taxon>Archelosauria</taxon>
        <taxon>Archosauria</taxon>
        <taxon>Dinosauria</taxon>
        <taxon>Saurischia</taxon>
        <taxon>Theropoda</taxon>
        <taxon>Coelurosauria</taxon>
        <taxon>Aves</taxon>
        <taxon>Neognathae</taxon>
        <taxon>Neoaves</taxon>
        <taxon>Telluraves</taxon>
        <taxon>Australaves</taxon>
        <taxon>Passeriformes</taxon>
        <taxon>Sylvioidea</taxon>
        <taxon>Sylviidae</taxon>
        <taxon>Sylviinae</taxon>
        <taxon>Sylvia</taxon>
    </lineage>
</organism>
<dbReference type="Pfam" id="PF00075">
    <property type="entry name" value="RNase_H"/>
    <property type="match status" value="1"/>
</dbReference>
<dbReference type="Pfam" id="PF00078">
    <property type="entry name" value="RVT_1"/>
    <property type="match status" value="1"/>
</dbReference>
<dbReference type="InterPro" id="IPR036397">
    <property type="entry name" value="RNaseH_sf"/>
</dbReference>
<feature type="non-terminal residue" evidence="11">
    <location>
        <position position="1"/>
    </location>
</feature>
<keyword evidence="3" id="KW-0808">Transferase</keyword>
<dbReference type="Gene3D" id="3.30.420.10">
    <property type="entry name" value="Ribonuclease H-like superfamily/Ribonuclease H"/>
    <property type="match status" value="1"/>
</dbReference>
<dbReference type="InterPro" id="IPR000477">
    <property type="entry name" value="RT_dom"/>
</dbReference>
<evidence type="ECO:0000259" key="9">
    <source>
        <dbReference type="PROSITE" id="PS50878"/>
    </source>
</evidence>
<dbReference type="PANTHER" id="PTHR41694">
    <property type="entry name" value="ENDOGENOUS RETROVIRUS GROUP K MEMBER POL PROTEIN"/>
    <property type="match status" value="1"/>
</dbReference>
<evidence type="ECO:0000259" key="10">
    <source>
        <dbReference type="PROSITE" id="PS50879"/>
    </source>
</evidence>
<comment type="caution">
    <text evidence="11">The sequence shown here is derived from an EMBL/GenBank/DDBJ whole genome shotgun (WGS) entry which is preliminary data.</text>
</comment>
<keyword evidence="12" id="KW-1185">Reference proteome</keyword>
<accession>A0A7K7EBN5</accession>
<evidence type="ECO:0000256" key="7">
    <source>
        <dbReference type="ARBA" id="ARBA00022801"/>
    </source>
</evidence>
<evidence type="ECO:0000313" key="11">
    <source>
        <dbReference type="EMBL" id="NWY42665.1"/>
    </source>
</evidence>
<dbReference type="PROSITE" id="PS50878">
    <property type="entry name" value="RT_POL"/>
    <property type="match status" value="1"/>
</dbReference>
<dbReference type="InterPro" id="IPR043128">
    <property type="entry name" value="Rev_trsase/Diguanyl_cyclase"/>
</dbReference>
<evidence type="ECO:0000256" key="5">
    <source>
        <dbReference type="ARBA" id="ARBA00022722"/>
    </source>
</evidence>
<feature type="domain" description="Reverse transcriptase" evidence="9">
    <location>
        <begin position="33"/>
        <end position="222"/>
    </location>
</feature>
<evidence type="ECO:0000256" key="4">
    <source>
        <dbReference type="ARBA" id="ARBA00022695"/>
    </source>
</evidence>
<dbReference type="GO" id="GO:0003964">
    <property type="term" value="F:RNA-directed DNA polymerase activity"/>
    <property type="evidence" value="ECO:0007669"/>
    <property type="project" value="UniProtKB-KW"/>
</dbReference>
<evidence type="ECO:0000313" key="12">
    <source>
        <dbReference type="Proteomes" id="UP000573818"/>
    </source>
</evidence>
<dbReference type="EMBL" id="VZSL01000055">
    <property type="protein sequence ID" value="NWY42665.1"/>
    <property type="molecule type" value="Genomic_DNA"/>
</dbReference>
<reference evidence="11 12" key="1">
    <citation type="submission" date="2019-09" db="EMBL/GenBank/DDBJ databases">
        <title>Bird 10,000 Genomes (B10K) Project - Family phase.</title>
        <authorList>
            <person name="Zhang G."/>
        </authorList>
    </citation>
    <scope>NUCLEOTIDE SEQUENCE [LARGE SCALE GENOMIC DNA]</scope>
    <source>
        <strain evidence="11">OUT-0013</strain>
        <tissue evidence="11">Blood</tissue>
    </source>
</reference>
<feature type="domain" description="RNase H type-1" evidence="10">
    <location>
        <begin position="444"/>
        <end position="564"/>
    </location>
</feature>
<dbReference type="SUPFAM" id="SSF56672">
    <property type="entry name" value="DNA/RNA polymerases"/>
    <property type="match status" value="1"/>
</dbReference>
<dbReference type="Gene3D" id="3.10.10.10">
    <property type="entry name" value="HIV Type 1 Reverse Transcriptase, subunit A, domain 1"/>
    <property type="match status" value="1"/>
</dbReference>
<dbReference type="AlphaFoldDB" id="A0A7K7EBN5"/>
<proteinExistence type="inferred from homology"/>
<dbReference type="GO" id="GO:0004523">
    <property type="term" value="F:RNA-DNA hybrid ribonuclease activity"/>
    <property type="evidence" value="ECO:0007669"/>
    <property type="project" value="UniProtKB-EC"/>
</dbReference>
<keyword evidence="7" id="KW-0378">Hydrolase</keyword>
<feature type="non-terminal residue" evidence="11">
    <location>
        <position position="564"/>
    </location>
</feature>